<dbReference type="GO" id="GO:0005829">
    <property type="term" value="C:cytosol"/>
    <property type="evidence" value="ECO:0007669"/>
    <property type="project" value="TreeGrafter"/>
</dbReference>
<comment type="function">
    <text evidence="7">Specifically dimethylates two adjacent adenosines (A1518 and A1519) in the loop of a conserved hairpin near the 3'-end of 16S rRNA in the 30S particle. May play a critical role in biogenesis of 30S subunits.</text>
</comment>
<gene>
    <name evidence="7 10" type="primary">rsmA</name>
    <name evidence="7" type="synonym">ksgA</name>
    <name evidence="10" type="ORF">K8U78_01575</name>
</gene>
<feature type="binding site" evidence="7 8">
    <location>
        <position position="62"/>
    </location>
    <ligand>
        <name>S-adenosyl-L-methionine</name>
        <dbReference type="ChEBI" id="CHEBI:59789"/>
    </ligand>
</feature>
<dbReference type="InterPro" id="IPR020596">
    <property type="entry name" value="rRNA_Ade_Mease_Trfase_CS"/>
</dbReference>
<dbReference type="SUPFAM" id="SSF53335">
    <property type="entry name" value="S-adenosyl-L-methionine-dependent methyltransferases"/>
    <property type="match status" value="1"/>
</dbReference>
<evidence type="ECO:0000256" key="4">
    <source>
        <dbReference type="ARBA" id="ARBA00022679"/>
    </source>
</evidence>
<keyword evidence="4 7" id="KW-0808">Transferase</keyword>
<dbReference type="SMART" id="SM00650">
    <property type="entry name" value="rADc"/>
    <property type="match status" value="1"/>
</dbReference>
<reference evidence="10" key="2">
    <citation type="submission" date="2021-09" db="EMBL/GenBank/DDBJ databases">
        <authorList>
            <person name="Gilroy R."/>
        </authorList>
    </citation>
    <scope>NUCLEOTIDE SEQUENCE</scope>
    <source>
        <strain evidence="10">578</strain>
    </source>
</reference>
<feature type="binding site" evidence="7 8">
    <location>
        <position position="113"/>
    </location>
    <ligand>
        <name>S-adenosyl-L-methionine</name>
        <dbReference type="ChEBI" id="CHEBI:59789"/>
    </ligand>
</feature>
<reference evidence="10" key="1">
    <citation type="journal article" date="2021" name="PeerJ">
        <title>Extensive microbial diversity within the chicken gut microbiome revealed by metagenomics and culture.</title>
        <authorList>
            <person name="Gilroy R."/>
            <person name="Ravi A."/>
            <person name="Getino M."/>
            <person name="Pursley I."/>
            <person name="Horton D.L."/>
            <person name="Alikhan N.F."/>
            <person name="Baker D."/>
            <person name="Gharbi K."/>
            <person name="Hall N."/>
            <person name="Watson M."/>
            <person name="Adriaenssens E.M."/>
            <person name="Foster-Nyarko E."/>
            <person name="Jarju S."/>
            <person name="Secka A."/>
            <person name="Antonio M."/>
            <person name="Oren A."/>
            <person name="Chaudhuri R.R."/>
            <person name="La Ragione R."/>
            <person name="Hildebrand F."/>
            <person name="Pallen M.J."/>
        </authorList>
    </citation>
    <scope>NUCLEOTIDE SEQUENCE</scope>
    <source>
        <strain evidence="10">578</strain>
    </source>
</reference>
<dbReference type="NCBIfam" id="TIGR00755">
    <property type="entry name" value="ksgA"/>
    <property type="match status" value="1"/>
</dbReference>
<dbReference type="Gene3D" id="3.40.50.150">
    <property type="entry name" value="Vaccinia Virus protein VP39"/>
    <property type="match status" value="1"/>
</dbReference>
<evidence type="ECO:0000256" key="5">
    <source>
        <dbReference type="ARBA" id="ARBA00022691"/>
    </source>
</evidence>
<keyword evidence="3 7" id="KW-0489">Methyltransferase</keyword>
<keyword evidence="5 7" id="KW-0949">S-adenosyl-L-methionine</keyword>
<comment type="similarity">
    <text evidence="7">Belongs to the class I-like SAM-binding methyltransferase superfamily. rRNA adenine N(6)-methyltransferase family. RsmA subfamily.</text>
</comment>
<evidence type="ECO:0000256" key="1">
    <source>
        <dbReference type="ARBA" id="ARBA00022490"/>
    </source>
</evidence>
<protein>
    <recommendedName>
        <fullName evidence="7">Ribosomal RNA small subunit methyltransferase A</fullName>
        <ecNumber evidence="7">2.1.1.182</ecNumber>
    </recommendedName>
    <alternativeName>
        <fullName evidence="7">16S rRNA (adenine(1518)-N(6)/adenine(1519)-N(6))-dimethyltransferase</fullName>
    </alternativeName>
    <alternativeName>
        <fullName evidence="7">16S rRNA dimethyladenosine transferase</fullName>
    </alternativeName>
    <alternativeName>
        <fullName evidence="7">16S rRNA dimethylase</fullName>
    </alternativeName>
    <alternativeName>
        <fullName evidence="7">S-adenosylmethionine-6-N', N'-adenosyl(rRNA) dimethyltransferase</fullName>
    </alternativeName>
</protein>
<comment type="caution">
    <text evidence="10">The sequence shown here is derived from an EMBL/GenBank/DDBJ whole genome shotgun (WGS) entry which is preliminary data.</text>
</comment>
<evidence type="ECO:0000256" key="7">
    <source>
        <dbReference type="HAMAP-Rule" id="MF_00607"/>
    </source>
</evidence>
<dbReference type="Proteomes" id="UP000715651">
    <property type="component" value="Unassembled WGS sequence"/>
</dbReference>
<proteinExistence type="inferred from homology"/>
<dbReference type="InterPro" id="IPR001737">
    <property type="entry name" value="KsgA/Erm"/>
</dbReference>
<dbReference type="PANTHER" id="PTHR11727:SF7">
    <property type="entry name" value="DIMETHYLADENOSINE TRANSFERASE-RELATED"/>
    <property type="match status" value="1"/>
</dbReference>
<dbReference type="InterPro" id="IPR020598">
    <property type="entry name" value="rRNA_Ade_methylase_Trfase_N"/>
</dbReference>
<dbReference type="PANTHER" id="PTHR11727">
    <property type="entry name" value="DIMETHYLADENOSINE TRANSFERASE"/>
    <property type="match status" value="1"/>
</dbReference>
<evidence type="ECO:0000256" key="2">
    <source>
        <dbReference type="ARBA" id="ARBA00022552"/>
    </source>
</evidence>
<dbReference type="EC" id="2.1.1.182" evidence="7"/>
<feature type="domain" description="Ribosomal RNA adenine methylase transferase N-terminal" evidence="9">
    <location>
        <begin position="42"/>
        <end position="222"/>
    </location>
</feature>
<feature type="binding site" evidence="7 8">
    <location>
        <position position="83"/>
    </location>
    <ligand>
        <name>S-adenosyl-L-methionine</name>
        <dbReference type="ChEBI" id="CHEBI:59789"/>
    </ligand>
</feature>
<feature type="binding site" evidence="7 8">
    <location>
        <position position="35"/>
    </location>
    <ligand>
        <name>S-adenosyl-L-methionine</name>
        <dbReference type="ChEBI" id="CHEBI:59789"/>
    </ligand>
</feature>
<dbReference type="FunFam" id="3.40.50.150:FF:000023">
    <property type="entry name" value="Ribosomal RNA small subunit methyltransferase A"/>
    <property type="match status" value="1"/>
</dbReference>
<evidence type="ECO:0000256" key="3">
    <source>
        <dbReference type="ARBA" id="ARBA00022603"/>
    </source>
</evidence>
<dbReference type="Gene3D" id="1.10.8.100">
    <property type="entry name" value="Ribosomal RNA adenine dimethylase-like, domain 2"/>
    <property type="match status" value="1"/>
</dbReference>
<keyword evidence="1 7" id="KW-0963">Cytoplasm</keyword>
<dbReference type="GO" id="GO:0052908">
    <property type="term" value="F:16S rRNA (adenine(1518)-N(6)/adenine(1519)-N(6))-dimethyltransferase activity"/>
    <property type="evidence" value="ECO:0007669"/>
    <property type="project" value="UniProtKB-EC"/>
</dbReference>
<dbReference type="EMBL" id="DYWK01000003">
    <property type="protein sequence ID" value="HJF17851.1"/>
    <property type="molecule type" value="Genomic_DNA"/>
</dbReference>
<name>A0A921FU79_9BIFI</name>
<feature type="binding site" evidence="7 8">
    <location>
        <position position="37"/>
    </location>
    <ligand>
        <name>S-adenosyl-L-methionine</name>
        <dbReference type="ChEBI" id="CHEBI:59789"/>
    </ligand>
</feature>
<dbReference type="AlphaFoldDB" id="A0A921FU79"/>
<evidence type="ECO:0000259" key="9">
    <source>
        <dbReference type="SMART" id="SM00650"/>
    </source>
</evidence>
<dbReference type="PROSITE" id="PS51689">
    <property type="entry name" value="SAM_RNA_A_N6_MT"/>
    <property type="match status" value="1"/>
</dbReference>
<dbReference type="InterPro" id="IPR011530">
    <property type="entry name" value="rRNA_adenine_dimethylase"/>
</dbReference>
<dbReference type="Pfam" id="PF00398">
    <property type="entry name" value="RrnaAD"/>
    <property type="match status" value="1"/>
</dbReference>
<keyword evidence="2 7" id="KW-0698">rRNA processing</keyword>
<organism evidence="10 11">
    <name type="scientific">Aeriscardovia aeriphila</name>
    <dbReference type="NCBI Taxonomy" id="218139"/>
    <lineage>
        <taxon>Bacteria</taxon>
        <taxon>Bacillati</taxon>
        <taxon>Actinomycetota</taxon>
        <taxon>Actinomycetes</taxon>
        <taxon>Bifidobacteriales</taxon>
        <taxon>Bifidobacteriaceae</taxon>
        <taxon>Aeriscardovia</taxon>
    </lineage>
</organism>
<evidence type="ECO:0000256" key="6">
    <source>
        <dbReference type="ARBA" id="ARBA00022884"/>
    </source>
</evidence>
<comment type="subcellular location">
    <subcellularLocation>
        <location evidence="7">Cytoplasm</location>
    </subcellularLocation>
</comment>
<dbReference type="HAMAP" id="MF_00607">
    <property type="entry name" value="16SrRNA_methyltr_A"/>
    <property type="match status" value="1"/>
</dbReference>
<evidence type="ECO:0000313" key="11">
    <source>
        <dbReference type="Proteomes" id="UP000715651"/>
    </source>
</evidence>
<sequence length="293" mass="31554">MSENLLATARLLGADDIHQLAAQAGIQPTKKLGQNFMCDPQTIRRIVTIADVQPGDQVVEVGPGLGSLTLGLLGAGAHVTTVEIDPKLNAQLPQTVERFQPQNADNLTTVLSDALAIETADQLPGIDPDKPFALVSNLPYNVATPILLTLLARFSNLSSACVLVQSEVADRLSAGPGSKIYGVPSVKLRWYGEAKNAGKVARSVFWPVPNVDSSLVSFTRWPQGSPQALRAQDYQLQERTFALIEAAFLQRRKTLRAALRDQLSAEQIQAAGIEPMLRGEKLTLEQFAALAQA</sequence>
<dbReference type="InterPro" id="IPR029063">
    <property type="entry name" value="SAM-dependent_MTases_sf"/>
</dbReference>
<dbReference type="GO" id="GO:0003723">
    <property type="term" value="F:RNA binding"/>
    <property type="evidence" value="ECO:0007669"/>
    <property type="project" value="UniProtKB-UniRule"/>
</dbReference>
<dbReference type="PROSITE" id="PS01131">
    <property type="entry name" value="RRNA_A_DIMETH"/>
    <property type="match status" value="1"/>
</dbReference>
<feature type="binding site" evidence="7 8">
    <location>
        <position position="137"/>
    </location>
    <ligand>
        <name>S-adenosyl-L-methionine</name>
        <dbReference type="ChEBI" id="CHEBI:59789"/>
    </ligand>
</feature>
<evidence type="ECO:0000313" key="10">
    <source>
        <dbReference type="EMBL" id="HJF17851.1"/>
    </source>
</evidence>
<evidence type="ECO:0000256" key="8">
    <source>
        <dbReference type="PROSITE-ProRule" id="PRU01026"/>
    </source>
</evidence>
<dbReference type="InterPro" id="IPR023165">
    <property type="entry name" value="rRNA_Ade_diMease-like_C"/>
</dbReference>
<keyword evidence="6 7" id="KW-0694">RNA-binding</keyword>
<accession>A0A921FU79</accession>
<comment type="catalytic activity">
    <reaction evidence="7">
        <text>adenosine(1518)/adenosine(1519) in 16S rRNA + 4 S-adenosyl-L-methionine = N(6)-dimethyladenosine(1518)/N(6)-dimethyladenosine(1519) in 16S rRNA + 4 S-adenosyl-L-homocysteine + 4 H(+)</text>
        <dbReference type="Rhea" id="RHEA:19609"/>
        <dbReference type="Rhea" id="RHEA-COMP:10232"/>
        <dbReference type="Rhea" id="RHEA-COMP:10233"/>
        <dbReference type="ChEBI" id="CHEBI:15378"/>
        <dbReference type="ChEBI" id="CHEBI:57856"/>
        <dbReference type="ChEBI" id="CHEBI:59789"/>
        <dbReference type="ChEBI" id="CHEBI:74411"/>
        <dbReference type="ChEBI" id="CHEBI:74493"/>
        <dbReference type="EC" id="2.1.1.182"/>
    </reaction>
</comment>